<gene>
    <name evidence="1" type="ORF">SAMN05216452_1198</name>
</gene>
<evidence type="ECO:0000313" key="1">
    <source>
        <dbReference type="EMBL" id="SEB43485.1"/>
    </source>
</evidence>
<name>A0A1H4JBP7_9HYPH</name>
<accession>A0A1H4JBP7</accession>
<dbReference type="Gene3D" id="4.10.410.40">
    <property type="match status" value="1"/>
</dbReference>
<organism evidence="1 2">
    <name type="scientific">Nitratireductor aquibiodomus</name>
    <dbReference type="NCBI Taxonomy" id="204799"/>
    <lineage>
        <taxon>Bacteria</taxon>
        <taxon>Pseudomonadati</taxon>
        <taxon>Pseudomonadota</taxon>
        <taxon>Alphaproteobacteria</taxon>
        <taxon>Hyphomicrobiales</taxon>
        <taxon>Phyllobacteriaceae</taxon>
        <taxon>Nitratireductor</taxon>
    </lineage>
</organism>
<proteinExistence type="predicted"/>
<dbReference type="EMBL" id="FNSL01000001">
    <property type="protein sequence ID" value="SEB43485.1"/>
    <property type="molecule type" value="Genomic_DNA"/>
</dbReference>
<protein>
    <submittedName>
        <fullName evidence="1">Phage tail tube protein, TTP</fullName>
    </submittedName>
</protein>
<dbReference type="Proteomes" id="UP000199064">
    <property type="component" value="Unassembled WGS sequence"/>
</dbReference>
<dbReference type="Pfam" id="PF08813">
    <property type="entry name" value="Phage_tail_3"/>
    <property type="match status" value="1"/>
</dbReference>
<keyword evidence="2" id="KW-1185">Reference proteome</keyword>
<evidence type="ECO:0000313" key="2">
    <source>
        <dbReference type="Proteomes" id="UP000199064"/>
    </source>
</evidence>
<dbReference type="RefSeq" id="WP_090327450.1">
    <property type="nucleotide sequence ID" value="NZ_FNSL01000001.1"/>
</dbReference>
<dbReference type="AlphaFoldDB" id="A0A1H4JBP7"/>
<sequence length="159" mass="16996">MTINATAKAKVFIGSASATISELTDFEADTWTEIKEVEDLGEWGAEGTEITFISLADSHTRRRKGTIDSGTVALVCARDPSDPGQEKARAAVEDHLPYAFKVELADKPTPTGTNSIFYFRAPVMSARNQFGTANDLTKTAFNLGIDGAILEVPAAEGTP</sequence>
<reference evidence="2" key="1">
    <citation type="submission" date="2016-10" db="EMBL/GenBank/DDBJ databases">
        <authorList>
            <person name="Varghese N."/>
            <person name="Submissions S."/>
        </authorList>
    </citation>
    <scope>NUCLEOTIDE SEQUENCE [LARGE SCALE GENOMIC DNA]</scope>
    <source>
        <strain evidence="2">ES.061</strain>
    </source>
</reference>
<dbReference type="InterPro" id="IPR014918">
    <property type="entry name" value="Phage_tail_3"/>
</dbReference>